<protein>
    <submittedName>
        <fullName evidence="1 2">Uncharacterized protein</fullName>
    </submittedName>
</protein>
<keyword evidence="3" id="KW-1185">Reference proteome</keyword>
<reference evidence="1 3" key="1">
    <citation type="journal article" date="2012" name="Nature">
        <title>Algal genomes reveal evolutionary mosaicism and the fate of nucleomorphs.</title>
        <authorList>
            <consortium name="DOE Joint Genome Institute"/>
            <person name="Curtis B.A."/>
            <person name="Tanifuji G."/>
            <person name="Burki F."/>
            <person name="Gruber A."/>
            <person name="Irimia M."/>
            <person name="Maruyama S."/>
            <person name="Arias M.C."/>
            <person name="Ball S.G."/>
            <person name="Gile G.H."/>
            <person name="Hirakawa Y."/>
            <person name="Hopkins J.F."/>
            <person name="Kuo A."/>
            <person name="Rensing S.A."/>
            <person name="Schmutz J."/>
            <person name="Symeonidi A."/>
            <person name="Elias M."/>
            <person name="Eveleigh R.J."/>
            <person name="Herman E.K."/>
            <person name="Klute M.J."/>
            <person name="Nakayama T."/>
            <person name="Obornik M."/>
            <person name="Reyes-Prieto A."/>
            <person name="Armbrust E.V."/>
            <person name="Aves S.J."/>
            <person name="Beiko R.G."/>
            <person name="Coutinho P."/>
            <person name="Dacks J.B."/>
            <person name="Durnford D.G."/>
            <person name="Fast N.M."/>
            <person name="Green B.R."/>
            <person name="Grisdale C.J."/>
            <person name="Hempel F."/>
            <person name="Henrissat B."/>
            <person name="Hoppner M.P."/>
            <person name="Ishida K."/>
            <person name="Kim E."/>
            <person name="Koreny L."/>
            <person name="Kroth P.G."/>
            <person name="Liu Y."/>
            <person name="Malik S.B."/>
            <person name="Maier U.G."/>
            <person name="McRose D."/>
            <person name="Mock T."/>
            <person name="Neilson J.A."/>
            <person name="Onodera N.T."/>
            <person name="Poole A.M."/>
            <person name="Pritham E.J."/>
            <person name="Richards T.A."/>
            <person name="Rocap G."/>
            <person name="Roy S.W."/>
            <person name="Sarai C."/>
            <person name="Schaack S."/>
            <person name="Shirato S."/>
            <person name="Slamovits C.H."/>
            <person name="Spencer D.F."/>
            <person name="Suzuki S."/>
            <person name="Worden A.Z."/>
            <person name="Zauner S."/>
            <person name="Barry K."/>
            <person name="Bell C."/>
            <person name="Bharti A.K."/>
            <person name="Crow J.A."/>
            <person name="Grimwood J."/>
            <person name="Kramer R."/>
            <person name="Lindquist E."/>
            <person name="Lucas S."/>
            <person name="Salamov A."/>
            <person name="McFadden G.I."/>
            <person name="Lane C.E."/>
            <person name="Keeling P.J."/>
            <person name="Gray M.W."/>
            <person name="Grigoriev I.V."/>
            <person name="Archibald J.M."/>
        </authorList>
    </citation>
    <scope>NUCLEOTIDE SEQUENCE</scope>
    <source>
        <strain evidence="1 3">CCMP2712</strain>
    </source>
</reference>
<sequence>MACVQRMESFIEEYGIEIDDESRTVGDEPIKFKNVFGSMGRSKLRRTVELQENERWVGKWSPPLRTGIDPSHFCYWDQANAPDIKGMYNETLISKMNKLDDFVLPDGWIMETPDNKCFVRRKKWTRHMVSLPPEQDDNHVYELFVTAEWRSKAYLRCEHKLLNAALEDVQAIMNLQFIFEFRKLNEEEDAAPPTARFPNLQRVSMGLVKTPEFDCKIKTTGGNILAIPGLGKAINKTFLGSLVMNVFTPPMLLWDADSWRADARRREKALAMGTEALRKKKGFLVVNAIEAFVETGSSVAPTMSVDGGAGGHWKTGRKGKWSLHLFMPCEDGKRNSMAACSRWTTPIKISSKAPSSYWNERSTFVRDSGPCELQVEVWNSTGESAKEELQDKWERIVTMRYSAAGEEEEGEEESQGRSSLATYNLTSKDSNLVVHLTLQHLRMRVQPLPGIRVGTPLPSSPFFRQSGGCILVAPLSFHRIPTWGKSAPEQVKMRVALCVRENSSETLEERTSSMVKKNSSSSGSNVEGSFFNPTWTTGEVMAFSHLTYPCSQLRLRVEMLGFDSSEELVSSSQIFLSLSHLVAVNQQLQAPAPSPGGDAKEEGNREEDAFLFCSAAESIEFPMHVDARLKDWQRQLVSLLVTYQPMASLSSSFCIRLLRLELGNSRRDSDSDWQLTIAFGPEANLWRSKSKSRRFRTWTSGNPILHQDKAMWIGARFVSFDLAGEVSGKDSAAFTSDEWIVFSLSHRGKPVADRLLKFAEFVAVCCGAGGHGSASSSLPSASLLCSSLSNPILVTLELPHSSNDLDGPIRIVFEAIFSFGGGSY</sequence>
<name>L1IQG5_GUITC</name>
<evidence type="ECO:0000313" key="3">
    <source>
        <dbReference type="Proteomes" id="UP000011087"/>
    </source>
</evidence>
<proteinExistence type="predicted"/>
<dbReference type="Proteomes" id="UP000011087">
    <property type="component" value="Unassembled WGS sequence"/>
</dbReference>
<reference evidence="3" key="2">
    <citation type="submission" date="2012-11" db="EMBL/GenBank/DDBJ databases">
        <authorList>
            <person name="Kuo A."/>
            <person name="Curtis B.A."/>
            <person name="Tanifuji G."/>
            <person name="Burki F."/>
            <person name="Gruber A."/>
            <person name="Irimia M."/>
            <person name="Maruyama S."/>
            <person name="Arias M.C."/>
            <person name="Ball S.G."/>
            <person name="Gile G.H."/>
            <person name="Hirakawa Y."/>
            <person name="Hopkins J.F."/>
            <person name="Rensing S.A."/>
            <person name="Schmutz J."/>
            <person name="Symeonidi A."/>
            <person name="Elias M."/>
            <person name="Eveleigh R.J."/>
            <person name="Herman E.K."/>
            <person name="Klute M.J."/>
            <person name="Nakayama T."/>
            <person name="Obornik M."/>
            <person name="Reyes-Prieto A."/>
            <person name="Armbrust E.V."/>
            <person name="Aves S.J."/>
            <person name="Beiko R.G."/>
            <person name="Coutinho P."/>
            <person name="Dacks J.B."/>
            <person name="Durnford D.G."/>
            <person name="Fast N.M."/>
            <person name="Green B.R."/>
            <person name="Grisdale C."/>
            <person name="Hempe F."/>
            <person name="Henrissat B."/>
            <person name="Hoppner M.P."/>
            <person name="Ishida K.-I."/>
            <person name="Kim E."/>
            <person name="Koreny L."/>
            <person name="Kroth P.G."/>
            <person name="Liu Y."/>
            <person name="Malik S.-B."/>
            <person name="Maier U.G."/>
            <person name="McRose D."/>
            <person name="Mock T."/>
            <person name="Neilson J.A."/>
            <person name="Onodera N.T."/>
            <person name="Poole A.M."/>
            <person name="Pritham E.J."/>
            <person name="Richards T.A."/>
            <person name="Rocap G."/>
            <person name="Roy S.W."/>
            <person name="Sarai C."/>
            <person name="Schaack S."/>
            <person name="Shirato S."/>
            <person name="Slamovits C.H."/>
            <person name="Spencer D.F."/>
            <person name="Suzuki S."/>
            <person name="Worden A.Z."/>
            <person name="Zauner S."/>
            <person name="Barry K."/>
            <person name="Bell C."/>
            <person name="Bharti A.K."/>
            <person name="Crow J.A."/>
            <person name="Grimwood J."/>
            <person name="Kramer R."/>
            <person name="Lindquist E."/>
            <person name="Lucas S."/>
            <person name="Salamov A."/>
            <person name="McFadden G.I."/>
            <person name="Lane C.E."/>
            <person name="Keeling P.J."/>
            <person name="Gray M.W."/>
            <person name="Grigoriev I.V."/>
            <person name="Archibald J.M."/>
        </authorList>
    </citation>
    <scope>NUCLEOTIDE SEQUENCE</scope>
    <source>
        <strain evidence="3">CCMP2712</strain>
    </source>
</reference>
<dbReference type="AlphaFoldDB" id="L1IQG5"/>
<evidence type="ECO:0000313" key="1">
    <source>
        <dbReference type="EMBL" id="EKX38070.1"/>
    </source>
</evidence>
<dbReference type="GeneID" id="17294777"/>
<dbReference type="KEGG" id="gtt:GUITHDRAFT_144560"/>
<accession>L1IQG5</accession>
<dbReference type="PaxDb" id="55529-EKX38070"/>
<organism evidence="1">
    <name type="scientific">Guillardia theta (strain CCMP2712)</name>
    <name type="common">Cryptophyte</name>
    <dbReference type="NCBI Taxonomy" id="905079"/>
    <lineage>
        <taxon>Eukaryota</taxon>
        <taxon>Cryptophyceae</taxon>
        <taxon>Pyrenomonadales</taxon>
        <taxon>Geminigeraceae</taxon>
        <taxon>Guillardia</taxon>
    </lineage>
</organism>
<evidence type="ECO:0000313" key="2">
    <source>
        <dbReference type="EnsemblProtists" id="EKX38070"/>
    </source>
</evidence>
<dbReference type="EnsemblProtists" id="EKX38070">
    <property type="protein sequence ID" value="EKX38070"/>
    <property type="gene ID" value="GUITHDRAFT_144560"/>
</dbReference>
<dbReference type="HOGENOM" id="CLU_343709_0_0_1"/>
<gene>
    <name evidence="1" type="ORF">GUITHDRAFT_144560</name>
</gene>
<reference evidence="2" key="3">
    <citation type="submission" date="2015-06" db="UniProtKB">
        <authorList>
            <consortium name="EnsemblProtists"/>
        </authorList>
    </citation>
    <scope>IDENTIFICATION</scope>
</reference>
<dbReference type="RefSeq" id="XP_005825050.1">
    <property type="nucleotide sequence ID" value="XM_005824993.1"/>
</dbReference>
<dbReference type="EMBL" id="JH993052">
    <property type="protein sequence ID" value="EKX38070.1"/>
    <property type="molecule type" value="Genomic_DNA"/>
</dbReference>